<dbReference type="RefSeq" id="WP_183611119.1">
    <property type="nucleotide sequence ID" value="NZ_JACICY010000001.1"/>
</dbReference>
<protein>
    <recommendedName>
        <fullName evidence="3">HTH luxR-type domain-containing protein</fullName>
    </recommendedName>
</protein>
<evidence type="ECO:0000313" key="2">
    <source>
        <dbReference type="Proteomes" id="UP000562395"/>
    </source>
</evidence>
<sequence>MSHLTPKEAAIMRLWDTGSLLEAIACAMGMPKANVEKVVFTFHDGGDQRRQSAVMRRGSAFLLRAIQISGKRHRSVRS</sequence>
<proteinExistence type="predicted"/>
<organism evidence="1 2">
    <name type="scientific">Novosphingobium hassiacum</name>
    <dbReference type="NCBI Taxonomy" id="173676"/>
    <lineage>
        <taxon>Bacteria</taxon>
        <taxon>Pseudomonadati</taxon>
        <taxon>Pseudomonadota</taxon>
        <taxon>Alphaproteobacteria</taxon>
        <taxon>Sphingomonadales</taxon>
        <taxon>Sphingomonadaceae</taxon>
        <taxon>Novosphingobium</taxon>
    </lineage>
</organism>
<dbReference type="AlphaFoldDB" id="A0A7W5ZT00"/>
<name>A0A7W5ZT00_9SPHN</name>
<dbReference type="Proteomes" id="UP000562395">
    <property type="component" value="Unassembled WGS sequence"/>
</dbReference>
<dbReference type="EMBL" id="JACICY010000001">
    <property type="protein sequence ID" value="MBB3858912.1"/>
    <property type="molecule type" value="Genomic_DNA"/>
</dbReference>
<reference evidence="1 2" key="1">
    <citation type="submission" date="2020-08" db="EMBL/GenBank/DDBJ databases">
        <title>Genomic Encyclopedia of Type Strains, Phase IV (KMG-IV): sequencing the most valuable type-strain genomes for metagenomic binning, comparative biology and taxonomic classification.</title>
        <authorList>
            <person name="Goeker M."/>
        </authorList>
    </citation>
    <scope>NUCLEOTIDE SEQUENCE [LARGE SCALE GENOMIC DNA]</scope>
    <source>
        <strain evidence="1 2">DSM 14552</strain>
    </source>
</reference>
<accession>A0A7W5ZT00</accession>
<evidence type="ECO:0000313" key="1">
    <source>
        <dbReference type="EMBL" id="MBB3858912.1"/>
    </source>
</evidence>
<comment type="caution">
    <text evidence="1">The sequence shown here is derived from an EMBL/GenBank/DDBJ whole genome shotgun (WGS) entry which is preliminary data.</text>
</comment>
<evidence type="ECO:0008006" key="3">
    <source>
        <dbReference type="Google" id="ProtNLM"/>
    </source>
</evidence>
<keyword evidence="2" id="KW-1185">Reference proteome</keyword>
<gene>
    <name evidence="1" type="ORF">GGQ88_000152</name>
</gene>